<gene>
    <name evidence="5" type="ORF">J1836_006165</name>
    <name evidence="4" type="ORF">J1836_06660</name>
</gene>
<dbReference type="Pfam" id="PF14240">
    <property type="entry name" value="YHYH"/>
    <property type="match status" value="1"/>
</dbReference>
<name>A0A8B0SM04_9GAMM</name>
<evidence type="ECO:0000259" key="3">
    <source>
        <dbReference type="Pfam" id="PF14240"/>
    </source>
</evidence>
<sequence>MNTLKTPITLLLLGCALTACGGSSTSTSTTTTDTTATDTTTNSGSTLTVTTNYDQVVSEGTNVTLVATASDSSATYAWTQTTGTAVTLGSANTSVLSFAAPSVATTTTLTFKVTASTATGTSSKDVNVEVWKPLSTTDSTALGDFSGKSGWSCTEDPRDTGYTSSVTRSESTDTISYTINAIPAHAVGTFPNAGNPNTLTPQTFSFKIPRSPQKQSTPTDVKNFGFTLDGVTFDRNTAECYNNETACNWRYEAITPGIASGKFQWSWLGTDCNNGHVQPTGNYHYHGLPESLINKLGDTGKKMTQVGYAADGFPIYARWGYSNPLDTSSALKKVTGSYELKSGTRPSGPGGTYDGTFIQDWQYVAGSGDLDDCNGRFGITPEYPAGTYHYYLTDDYPYIPDCVYGTPDSSTTGGAGGPPPPL</sequence>
<dbReference type="RefSeq" id="WP_207250305.1">
    <property type="nucleotide sequence ID" value="NZ_JAFMPM010000006.1"/>
</dbReference>
<evidence type="ECO:0000256" key="2">
    <source>
        <dbReference type="SAM" id="SignalP"/>
    </source>
</evidence>
<dbReference type="Proteomes" id="UP000664466">
    <property type="component" value="Unassembled WGS sequence"/>
</dbReference>
<dbReference type="PROSITE" id="PS51257">
    <property type="entry name" value="PROKAR_LIPOPROTEIN"/>
    <property type="match status" value="1"/>
</dbReference>
<feature type="signal peptide" evidence="2">
    <location>
        <begin position="1"/>
        <end position="21"/>
    </location>
</feature>
<accession>A0A8B0SM04</accession>
<protein>
    <submittedName>
        <fullName evidence="5">YHYH protein</fullName>
    </submittedName>
</protein>
<dbReference type="InterPro" id="IPR025924">
    <property type="entry name" value="YHYH_dom"/>
</dbReference>
<dbReference type="EMBL" id="CP072748">
    <property type="protein sequence ID" value="QTX11919.1"/>
    <property type="molecule type" value="Genomic_DNA"/>
</dbReference>
<keyword evidence="6" id="KW-1185">Reference proteome</keyword>
<evidence type="ECO:0000313" key="5">
    <source>
        <dbReference type="EMBL" id="QTX11919.1"/>
    </source>
</evidence>
<evidence type="ECO:0000256" key="1">
    <source>
        <dbReference type="SAM" id="MobiDB-lite"/>
    </source>
</evidence>
<evidence type="ECO:0000313" key="4">
    <source>
        <dbReference type="EMBL" id="MBO0612610.1"/>
    </source>
</evidence>
<keyword evidence="2" id="KW-0732">Signal</keyword>
<reference evidence="5" key="2">
    <citation type="submission" date="2021-04" db="EMBL/GenBank/DDBJ databases">
        <title>Complete Genome and methylome analysis of Thiothrix fructosivorans ATCC 49748.</title>
        <authorList>
            <person name="Fomenkov A."/>
            <person name="Sun L."/>
            <person name="Vincze T."/>
            <person name="Grabovich M.Y."/>
            <person name="Roberts R.J."/>
        </authorList>
    </citation>
    <scope>NUCLEOTIDE SEQUENCE</scope>
    <source>
        <strain evidence="5">ATCC 49748</strain>
    </source>
</reference>
<feature type="region of interest" description="Disordered" evidence="1">
    <location>
        <begin position="22"/>
        <end position="43"/>
    </location>
</feature>
<reference evidence="4 6" key="1">
    <citation type="submission" date="2021-03" db="EMBL/GenBank/DDBJ databases">
        <title>Draft genome and methylome analysis of Thiotrix fructosivoruns ATCC 49748.</title>
        <authorList>
            <person name="Fomenkov A."/>
            <person name="Grabovich M.Y."/>
            <person name="Roberts R.J."/>
        </authorList>
    </citation>
    <scope>NUCLEOTIDE SEQUENCE [LARGE SCALE GENOMIC DNA]</scope>
    <source>
        <strain evidence="4 6">ATCC 49748</strain>
    </source>
</reference>
<organism evidence="5">
    <name type="scientific">Thiothrix fructosivorans</name>
    <dbReference type="NCBI Taxonomy" id="111770"/>
    <lineage>
        <taxon>Bacteria</taxon>
        <taxon>Pseudomonadati</taxon>
        <taxon>Pseudomonadota</taxon>
        <taxon>Gammaproteobacteria</taxon>
        <taxon>Thiotrichales</taxon>
        <taxon>Thiotrichaceae</taxon>
        <taxon>Thiothrix</taxon>
    </lineage>
</organism>
<feature type="domain" description="YHYH" evidence="3">
    <location>
        <begin position="205"/>
        <end position="405"/>
    </location>
</feature>
<dbReference type="EMBL" id="JAFMPM010000006">
    <property type="protein sequence ID" value="MBO0612610.1"/>
    <property type="molecule type" value="Genomic_DNA"/>
</dbReference>
<evidence type="ECO:0000313" key="6">
    <source>
        <dbReference type="Proteomes" id="UP000664466"/>
    </source>
</evidence>
<dbReference type="Gene3D" id="2.60.40.3010">
    <property type="match status" value="1"/>
</dbReference>
<proteinExistence type="predicted"/>
<feature type="chain" id="PRO_5032729989" evidence="2">
    <location>
        <begin position="22"/>
        <end position="422"/>
    </location>
</feature>
<dbReference type="AlphaFoldDB" id="A0A8B0SM04"/>